<dbReference type="AlphaFoldDB" id="A0A7M3V8Z2"/>
<accession>A0A7M3V8Z2</accession>
<dbReference type="Proteomes" id="UP000593910">
    <property type="component" value="Chromosome"/>
</dbReference>
<dbReference type="RefSeq" id="WP_193113658.1">
    <property type="nucleotide sequence ID" value="NZ_CP041165.1"/>
</dbReference>
<evidence type="ECO:0000313" key="2">
    <source>
        <dbReference type="Proteomes" id="UP000593910"/>
    </source>
</evidence>
<name>A0A7M3V8Z2_9BACT</name>
<dbReference type="KEGG" id="smax:FJR03_00100"/>
<protein>
    <submittedName>
        <fullName evidence="1">Uncharacterized protein</fullName>
    </submittedName>
</protein>
<proteinExistence type="predicted"/>
<keyword evidence="2" id="KW-1185">Reference proteome</keyword>
<sequence length="121" mass="13935">MEELSLKTKKQIVLSRVIYDYIINGLADALESLSEQEMQLLVMRINIQAIAHAIDIANEEEIRDFNYCFDQLGVKFETPVPLSQVEFSPTFVDAHIDDIRSELGSEFEDMVTYLQKMETTI</sequence>
<organism evidence="1 2">
    <name type="scientific">Sulfurimonas marina</name>
    <dbReference type="NCBI Taxonomy" id="2590551"/>
    <lineage>
        <taxon>Bacteria</taxon>
        <taxon>Pseudomonadati</taxon>
        <taxon>Campylobacterota</taxon>
        <taxon>Epsilonproteobacteria</taxon>
        <taxon>Campylobacterales</taxon>
        <taxon>Sulfurimonadaceae</taxon>
        <taxon>Sulfurimonas</taxon>
    </lineage>
</organism>
<dbReference type="EMBL" id="CP041165">
    <property type="protein sequence ID" value="QOP40225.1"/>
    <property type="molecule type" value="Genomic_DNA"/>
</dbReference>
<gene>
    <name evidence="1" type="ORF">FJR03_00100</name>
</gene>
<evidence type="ECO:0000313" key="1">
    <source>
        <dbReference type="EMBL" id="QOP40225.1"/>
    </source>
</evidence>
<reference evidence="1 2" key="1">
    <citation type="submission" date="2019-06" db="EMBL/GenBank/DDBJ databases">
        <title>Sulfurimonas gotlandica sp. nov., a chemoautotrophic and psychrotolerant epsilonproteobacterium isolated from a pelagic redoxcline, and an emended description of the genus Sulfurimonas.</title>
        <authorList>
            <person name="Wang S."/>
            <person name="Jiang L."/>
            <person name="Shao Z."/>
        </authorList>
    </citation>
    <scope>NUCLEOTIDE SEQUENCE [LARGE SCALE GENOMIC DNA]</scope>
    <source>
        <strain evidence="1 2">B2</strain>
    </source>
</reference>